<comment type="function">
    <text evidence="9">Acts as one of several non-catalytic accessory components of the cytoplasmic dynein 1 complex that are thought to be involved in linking dynein to cargos and to adapter proteins that regulate dynein function. Cytoplasmic dynein 1 acts as a motor for the intracellular retrograde motility of vesicles and organelles along microtubules.</text>
</comment>
<keyword evidence="5 10" id="KW-0493">Microtubule</keyword>
<accession>A0ABQ9YHD2</accession>
<evidence type="ECO:0000313" key="12">
    <source>
        <dbReference type="EMBL" id="KAK2963150.1"/>
    </source>
</evidence>
<evidence type="ECO:0000256" key="8">
    <source>
        <dbReference type="ARBA" id="ARBA00023212"/>
    </source>
</evidence>
<gene>
    <name evidence="12" type="ORF">BLNAU_1683</name>
</gene>
<keyword evidence="7 10" id="KW-0505">Motor protein</keyword>
<evidence type="ECO:0000256" key="4">
    <source>
        <dbReference type="ARBA" id="ARBA00022490"/>
    </source>
</evidence>
<dbReference type="PANTHER" id="PTHR10779">
    <property type="entry name" value="DYNEIN LIGHT CHAIN ROADBLOCK"/>
    <property type="match status" value="1"/>
</dbReference>
<proteinExistence type="inferred from homology"/>
<reference evidence="12 13" key="1">
    <citation type="journal article" date="2022" name="bioRxiv">
        <title>Genomics of Preaxostyla Flagellates Illuminates Evolutionary Transitions and the Path Towards Mitochondrial Loss.</title>
        <authorList>
            <person name="Novak L.V.F."/>
            <person name="Treitli S.C."/>
            <person name="Pyrih J."/>
            <person name="Halakuc P."/>
            <person name="Pipaliya S.V."/>
            <person name="Vacek V."/>
            <person name="Brzon O."/>
            <person name="Soukal P."/>
            <person name="Eme L."/>
            <person name="Dacks J.B."/>
            <person name="Karnkowska A."/>
            <person name="Elias M."/>
            <person name="Hampl V."/>
        </authorList>
    </citation>
    <scope>NUCLEOTIDE SEQUENCE [LARGE SCALE GENOMIC DNA]</scope>
    <source>
        <strain evidence="12">NAU3</strain>
        <tissue evidence="12">Gut</tissue>
    </source>
</reference>
<dbReference type="SUPFAM" id="SSF103196">
    <property type="entry name" value="Roadblock/LC7 domain"/>
    <property type="match status" value="1"/>
</dbReference>
<dbReference type="EMBL" id="JARBJD010000007">
    <property type="protein sequence ID" value="KAK2963150.1"/>
    <property type="molecule type" value="Genomic_DNA"/>
</dbReference>
<feature type="domain" description="Roadblock/LAMTOR2" evidence="11">
    <location>
        <begin position="4"/>
        <end position="106"/>
    </location>
</feature>
<dbReference type="InterPro" id="IPR004942">
    <property type="entry name" value="Roadblock/LAMTOR2_dom"/>
</dbReference>
<sequence>MSEVEDLIKKIANQRGVTGCMVFNNQGIIIRTTLEQSLTIHYAALITQLCNHTKNTVKKLDDGDDLTFIRLRTTKNEILVAPGFSRIFSSHLSSLSDRDYILVVIQVPVV</sequence>
<keyword evidence="8 10" id="KW-0206">Cytoskeleton</keyword>
<evidence type="ECO:0000256" key="6">
    <source>
        <dbReference type="ARBA" id="ARBA00023017"/>
    </source>
</evidence>
<keyword evidence="4 10" id="KW-0963">Cytoplasm</keyword>
<evidence type="ECO:0000256" key="7">
    <source>
        <dbReference type="ARBA" id="ARBA00023175"/>
    </source>
</evidence>
<evidence type="ECO:0000256" key="5">
    <source>
        <dbReference type="ARBA" id="ARBA00022701"/>
    </source>
</evidence>
<evidence type="ECO:0000256" key="9">
    <source>
        <dbReference type="ARBA" id="ARBA00025362"/>
    </source>
</evidence>
<keyword evidence="6 10" id="KW-0243">Dynein</keyword>
<dbReference type="SMART" id="SM00960">
    <property type="entry name" value="Robl_LC7"/>
    <property type="match status" value="1"/>
</dbReference>
<name>A0ABQ9YHD2_9EUKA</name>
<evidence type="ECO:0000256" key="10">
    <source>
        <dbReference type="PIRNR" id="PIRNR009998"/>
    </source>
</evidence>
<dbReference type="Proteomes" id="UP001281761">
    <property type="component" value="Unassembled WGS sequence"/>
</dbReference>
<evidence type="ECO:0000256" key="2">
    <source>
        <dbReference type="ARBA" id="ARBA00007191"/>
    </source>
</evidence>
<comment type="similarity">
    <text evidence="2 10">Belongs to the GAMAD family.</text>
</comment>
<evidence type="ECO:0000259" key="11">
    <source>
        <dbReference type="SMART" id="SM00960"/>
    </source>
</evidence>
<evidence type="ECO:0000256" key="1">
    <source>
        <dbReference type="ARBA" id="ARBA00004245"/>
    </source>
</evidence>
<comment type="subcellular location">
    <subcellularLocation>
        <location evidence="1 10">Cytoplasm</location>
        <location evidence="1 10">Cytoskeleton</location>
    </subcellularLocation>
</comment>
<evidence type="ECO:0000313" key="13">
    <source>
        <dbReference type="Proteomes" id="UP001281761"/>
    </source>
</evidence>
<dbReference type="Gene3D" id="3.30.450.30">
    <property type="entry name" value="Dynein light chain 2a, cytoplasmic"/>
    <property type="match status" value="1"/>
</dbReference>
<keyword evidence="13" id="KW-1185">Reference proteome</keyword>
<dbReference type="Pfam" id="PF03259">
    <property type="entry name" value="Robl_LC7"/>
    <property type="match status" value="1"/>
</dbReference>
<dbReference type="PIRSF" id="PIRSF009998">
    <property type="entry name" value="DLC7"/>
    <property type="match status" value="1"/>
</dbReference>
<comment type="caution">
    <text evidence="12">The sequence shown here is derived from an EMBL/GenBank/DDBJ whole genome shotgun (WGS) entry which is preliminary data.</text>
</comment>
<keyword evidence="3 10" id="KW-0813">Transport</keyword>
<organism evidence="12 13">
    <name type="scientific">Blattamonas nauphoetae</name>
    <dbReference type="NCBI Taxonomy" id="2049346"/>
    <lineage>
        <taxon>Eukaryota</taxon>
        <taxon>Metamonada</taxon>
        <taxon>Preaxostyla</taxon>
        <taxon>Oxymonadida</taxon>
        <taxon>Blattamonas</taxon>
    </lineage>
</organism>
<dbReference type="InterPro" id="IPR016561">
    <property type="entry name" value="DYNLRB1/2"/>
</dbReference>
<protein>
    <recommendedName>
        <fullName evidence="10">Dynein light chain roadblock</fullName>
    </recommendedName>
</protein>
<evidence type="ECO:0000256" key="3">
    <source>
        <dbReference type="ARBA" id="ARBA00022448"/>
    </source>
</evidence>